<feature type="modified residue" description="4-aspartylphosphate" evidence="1">
    <location>
        <position position="68"/>
    </location>
</feature>
<dbReference type="RefSeq" id="WP_145374933.1">
    <property type="nucleotide sequence ID" value="NZ_CAXBED010000019.1"/>
</dbReference>
<dbReference type="Proteomes" id="UP000319383">
    <property type="component" value="Chromosome"/>
</dbReference>
<name>A0A517ZKD5_9PLAN</name>
<dbReference type="InterPro" id="IPR052893">
    <property type="entry name" value="TCS_response_regulator"/>
</dbReference>
<dbReference type="EMBL" id="CP036276">
    <property type="protein sequence ID" value="QDU42941.1"/>
    <property type="molecule type" value="Genomic_DNA"/>
</dbReference>
<dbReference type="InterPro" id="IPR011006">
    <property type="entry name" value="CheY-like_superfamily"/>
</dbReference>
<accession>A0A517ZKD5</accession>
<protein>
    <submittedName>
        <fullName evidence="3">Response regulator rcp1</fullName>
    </submittedName>
</protein>
<dbReference type="GO" id="GO:0000160">
    <property type="term" value="P:phosphorelay signal transduction system"/>
    <property type="evidence" value="ECO:0007669"/>
    <property type="project" value="InterPro"/>
</dbReference>
<dbReference type="PROSITE" id="PS50110">
    <property type="entry name" value="RESPONSE_REGULATORY"/>
    <property type="match status" value="1"/>
</dbReference>
<reference evidence="3 4" key="1">
    <citation type="submission" date="2019-02" db="EMBL/GenBank/DDBJ databases">
        <title>Deep-cultivation of Planctomycetes and their phenomic and genomic characterization uncovers novel biology.</title>
        <authorList>
            <person name="Wiegand S."/>
            <person name="Jogler M."/>
            <person name="Boedeker C."/>
            <person name="Pinto D."/>
            <person name="Vollmers J."/>
            <person name="Rivas-Marin E."/>
            <person name="Kohn T."/>
            <person name="Peeters S.H."/>
            <person name="Heuer A."/>
            <person name="Rast P."/>
            <person name="Oberbeckmann S."/>
            <person name="Bunk B."/>
            <person name="Jeske O."/>
            <person name="Meyerdierks A."/>
            <person name="Storesund J.E."/>
            <person name="Kallscheuer N."/>
            <person name="Luecker S."/>
            <person name="Lage O.M."/>
            <person name="Pohl T."/>
            <person name="Merkel B.J."/>
            <person name="Hornburger P."/>
            <person name="Mueller R.-W."/>
            <person name="Bruemmer F."/>
            <person name="Labrenz M."/>
            <person name="Spormann A.M."/>
            <person name="Op den Camp H."/>
            <person name="Overmann J."/>
            <person name="Amann R."/>
            <person name="Jetten M.S.M."/>
            <person name="Mascher T."/>
            <person name="Medema M.H."/>
            <person name="Devos D.P."/>
            <person name="Kaster A.-K."/>
            <person name="Ovreas L."/>
            <person name="Rohde M."/>
            <person name="Galperin M.Y."/>
            <person name="Jogler C."/>
        </authorList>
    </citation>
    <scope>NUCLEOTIDE SEQUENCE [LARGE SCALE GENOMIC DNA]</scope>
    <source>
        <strain evidence="3 4">Mal52</strain>
    </source>
</reference>
<dbReference type="CDD" id="cd17557">
    <property type="entry name" value="REC_Rcp-like"/>
    <property type="match status" value="1"/>
</dbReference>
<evidence type="ECO:0000313" key="4">
    <source>
        <dbReference type="Proteomes" id="UP000319383"/>
    </source>
</evidence>
<organism evidence="3 4">
    <name type="scientific">Symmachiella dynata</name>
    <dbReference type="NCBI Taxonomy" id="2527995"/>
    <lineage>
        <taxon>Bacteria</taxon>
        <taxon>Pseudomonadati</taxon>
        <taxon>Planctomycetota</taxon>
        <taxon>Planctomycetia</taxon>
        <taxon>Planctomycetales</taxon>
        <taxon>Planctomycetaceae</taxon>
        <taxon>Symmachiella</taxon>
    </lineage>
</organism>
<feature type="domain" description="Response regulatory" evidence="2">
    <location>
        <begin position="7"/>
        <end position="135"/>
    </location>
</feature>
<gene>
    <name evidence="3" type="primary">rcp1_1</name>
    <name evidence="3" type="ORF">Mal52_14110</name>
</gene>
<dbReference type="Pfam" id="PF00072">
    <property type="entry name" value="Response_reg"/>
    <property type="match status" value="1"/>
</dbReference>
<keyword evidence="1" id="KW-0597">Phosphoprotein</keyword>
<dbReference type="InterPro" id="IPR001789">
    <property type="entry name" value="Sig_transdc_resp-reg_receiver"/>
</dbReference>
<sequence length="149" mass="16964">MNSMPLRILIADDDASHARLVMRIFADHRLANTVEHVADGEATLNYLSQRRDFKNALDYRLPDALLLDLKLPRIDGLSVLKSIRETDELRRLPVIILSTSNATTDVTRAYELGASSYLVKPTDFGQFSQMINDLGDYWLLWNRSPWATS</sequence>
<dbReference type="AlphaFoldDB" id="A0A517ZKD5"/>
<keyword evidence="4" id="KW-1185">Reference proteome</keyword>
<dbReference type="SMART" id="SM00448">
    <property type="entry name" value="REC"/>
    <property type="match status" value="1"/>
</dbReference>
<evidence type="ECO:0000313" key="3">
    <source>
        <dbReference type="EMBL" id="QDU42941.1"/>
    </source>
</evidence>
<evidence type="ECO:0000256" key="1">
    <source>
        <dbReference type="PROSITE-ProRule" id="PRU00169"/>
    </source>
</evidence>
<evidence type="ECO:0000259" key="2">
    <source>
        <dbReference type="PROSITE" id="PS50110"/>
    </source>
</evidence>
<dbReference type="Gene3D" id="3.40.50.2300">
    <property type="match status" value="1"/>
</dbReference>
<dbReference type="KEGG" id="sdyn:Mal52_14110"/>
<proteinExistence type="predicted"/>
<dbReference type="PANTHER" id="PTHR44520">
    <property type="entry name" value="RESPONSE REGULATOR RCP1-RELATED"/>
    <property type="match status" value="1"/>
</dbReference>
<dbReference type="SUPFAM" id="SSF52172">
    <property type="entry name" value="CheY-like"/>
    <property type="match status" value="1"/>
</dbReference>